<proteinExistence type="predicted"/>
<keyword evidence="1" id="KW-0812">Transmembrane</keyword>
<accession>A0A1G7YHU8</accession>
<evidence type="ECO:0000256" key="1">
    <source>
        <dbReference type="SAM" id="Phobius"/>
    </source>
</evidence>
<dbReference type="EMBL" id="FNCJ01000006">
    <property type="protein sequence ID" value="SDG95805.1"/>
    <property type="molecule type" value="Genomic_DNA"/>
</dbReference>
<reference evidence="2 3" key="1">
    <citation type="submission" date="2016-10" db="EMBL/GenBank/DDBJ databases">
        <authorList>
            <person name="de Groot N.N."/>
        </authorList>
    </citation>
    <scope>NUCLEOTIDE SEQUENCE [LARGE SCALE GENOMIC DNA]</scope>
    <source>
        <strain evidence="2 3">LMG 2247</strain>
    </source>
</reference>
<keyword evidence="1" id="KW-1133">Transmembrane helix</keyword>
<feature type="transmembrane region" description="Helical" evidence="1">
    <location>
        <begin position="92"/>
        <end position="122"/>
    </location>
</feature>
<dbReference type="OrthoDB" id="9134728at2"/>
<dbReference type="Proteomes" id="UP000199706">
    <property type="component" value="Unassembled WGS sequence"/>
</dbReference>
<dbReference type="AlphaFoldDB" id="A0A1G7YHU8"/>
<keyword evidence="1" id="KW-0472">Membrane</keyword>
<protein>
    <submittedName>
        <fullName evidence="2">Uncharacterized protein</fullName>
    </submittedName>
</protein>
<sequence length="143" mass="15596">MSTTNTFRGTLHSLGKGVTNQRGATTRSITKIGQREIMNLSYSAYLGTYIDDAIGEDIELCTVRQRGCPVVIGARFADGSVRTDTGWLKSLLVVYVIVTLLTAGCATGVPALWLLVFVYVWLASKPVMGLLLARKFKPTVRPE</sequence>
<dbReference type="RefSeq" id="WP_090685467.1">
    <property type="nucleotide sequence ID" value="NZ_FNCJ01000006.1"/>
</dbReference>
<evidence type="ECO:0000313" key="3">
    <source>
        <dbReference type="Proteomes" id="UP000199706"/>
    </source>
</evidence>
<name>A0A1G7YHU8_9BURK</name>
<gene>
    <name evidence="2" type="ORF">SAMN05216466_106185</name>
</gene>
<evidence type="ECO:0000313" key="2">
    <source>
        <dbReference type="EMBL" id="SDG95805.1"/>
    </source>
</evidence>
<organism evidence="2 3">
    <name type="scientific">Paraburkholderia phenazinium</name>
    <dbReference type="NCBI Taxonomy" id="60549"/>
    <lineage>
        <taxon>Bacteria</taxon>
        <taxon>Pseudomonadati</taxon>
        <taxon>Pseudomonadota</taxon>
        <taxon>Betaproteobacteria</taxon>
        <taxon>Burkholderiales</taxon>
        <taxon>Burkholderiaceae</taxon>
        <taxon>Paraburkholderia</taxon>
    </lineage>
</organism>